<name>A0A514CFW8_9BACT</name>
<evidence type="ECO:0000313" key="1">
    <source>
        <dbReference type="EMBL" id="QDH78717.1"/>
    </source>
</evidence>
<organism evidence="1 2">
    <name type="scientific">Echinicola soli</name>
    <dbReference type="NCBI Taxonomy" id="2591634"/>
    <lineage>
        <taxon>Bacteria</taxon>
        <taxon>Pseudomonadati</taxon>
        <taxon>Bacteroidota</taxon>
        <taxon>Cytophagia</taxon>
        <taxon>Cytophagales</taxon>
        <taxon>Cyclobacteriaceae</taxon>
        <taxon>Echinicola</taxon>
    </lineage>
</organism>
<dbReference type="SUPFAM" id="SSF51206">
    <property type="entry name" value="cAMP-binding domain-like"/>
    <property type="match status" value="1"/>
</dbReference>
<keyword evidence="2" id="KW-1185">Reference proteome</keyword>
<reference evidence="1 2" key="1">
    <citation type="submission" date="2019-06" db="EMBL/GenBank/DDBJ databases">
        <title>Echinicola alkalisoli sp. nov. isolated from saline soil.</title>
        <authorList>
            <person name="Sun J.-Q."/>
            <person name="Xu L."/>
        </authorList>
    </citation>
    <scope>NUCLEOTIDE SEQUENCE [LARGE SCALE GENOMIC DNA]</scope>
    <source>
        <strain evidence="1 2">LN3S3</strain>
    </source>
</reference>
<dbReference type="InterPro" id="IPR014710">
    <property type="entry name" value="RmlC-like_jellyroll"/>
</dbReference>
<gene>
    <name evidence="1" type="ORF">FKX85_06575</name>
</gene>
<protein>
    <submittedName>
        <fullName evidence="1">Cyclic nucleotide-binding domain-containing protein</fullName>
    </submittedName>
</protein>
<dbReference type="RefSeq" id="WP_141613971.1">
    <property type="nucleotide sequence ID" value="NZ_CP041253.1"/>
</dbReference>
<sequence length="194" mass="23041">MGRILTTEMLRESFGHLARINPKVYRDMQPYFRIQTYQKGEIIRERDVEESYVHYVHTGTMAQLYPAKRGRDYRVRIFTEGSVAADLYAYFEKGPSPFYLRAISYVSCFSLKNDAEAALLHEMPEISRLSTFVNRQLLEETHKYLRCFQLPLRQGFAFFWENYREERKFLSRKDLAFLFNTSSASIKKLMDNLP</sequence>
<accession>A0A514CFW8</accession>
<dbReference type="InterPro" id="IPR000595">
    <property type="entry name" value="cNMP-bd_dom"/>
</dbReference>
<dbReference type="OrthoDB" id="836399at2"/>
<proteinExistence type="predicted"/>
<dbReference type="Gene3D" id="2.60.120.10">
    <property type="entry name" value="Jelly Rolls"/>
    <property type="match status" value="1"/>
</dbReference>
<dbReference type="AlphaFoldDB" id="A0A514CFW8"/>
<dbReference type="EMBL" id="CP041253">
    <property type="protein sequence ID" value="QDH78717.1"/>
    <property type="molecule type" value="Genomic_DNA"/>
</dbReference>
<evidence type="ECO:0000313" key="2">
    <source>
        <dbReference type="Proteomes" id="UP000316614"/>
    </source>
</evidence>
<dbReference type="CDD" id="cd00038">
    <property type="entry name" value="CAP_ED"/>
    <property type="match status" value="1"/>
</dbReference>
<dbReference type="Proteomes" id="UP000316614">
    <property type="component" value="Chromosome"/>
</dbReference>
<dbReference type="KEGG" id="echi:FKX85_06575"/>
<dbReference type="InterPro" id="IPR018490">
    <property type="entry name" value="cNMP-bd_dom_sf"/>
</dbReference>